<proteinExistence type="predicted"/>
<comment type="caution">
    <text evidence="1">The sequence shown here is derived from an EMBL/GenBank/DDBJ whole genome shotgun (WGS) entry which is preliminary data.</text>
</comment>
<gene>
    <name evidence="1" type="ORF">L0P79_17125</name>
</gene>
<sequence>MEYNYYLEQKYLKNEGRVDARILTANQAEATGYEDGYKSSRAEYKLYVDGFDSIDAIQNYVSDLANCTLIE</sequence>
<name>A0ABS9MDA0_9FIRM</name>
<accession>A0ABS9MDA0</accession>
<protein>
    <submittedName>
        <fullName evidence="1">Uncharacterized protein</fullName>
    </submittedName>
</protein>
<keyword evidence="2" id="KW-1185">Reference proteome</keyword>
<organism evidence="1 2">
    <name type="scientific">Intestinimonas massiliensis</name>
    <name type="common">ex Afouda et al. 2020</name>
    <dbReference type="NCBI Taxonomy" id="1673721"/>
    <lineage>
        <taxon>Bacteria</taxon>
        <taxon>Bacillati</taxon>
        <taxon>Bacillota</taxon>
        <taxon>Clostridia</taxon>
        <taxon>Eubacteriales</taxon>
        <taxon>Intestinimonas</taxon>
    </lineage>
</organism>
<dbReference type="EMBL" id="JAKNJB010000044">
    <property type="protein sequence ID" value="MCG4528767.1"/>
    <property type="molecule type" value="Genomic_DNA"/>
</dbReference>
<evidence type="ECO:0000313" key="2">
    <source>
        <dbReference type="Proteomes" id="UP001200313"/>
    </source>
</evidence>
<evidence type="ECO:0000313" key="1">
    <source>
        <dbReference type="EMBL" id="MCG4528767.1"/>
    </source>
</evidence>
<dbReference type="RefSeq" id="WP_238075026.1">
    <property type="nucleotide sequence ID" value="NZ_JAKNJB010000044.1"/>
</dbReference>
<reference evidence="1 2" key="1">
    <citation type="submission" date="2022-01" db="EMBL/GenBank/DDBJ databases">
        <title>Collection of gut derived symbiotic bacterial strains cultured from healthy donors.</title>
        <authorList>
            <person name="Lin H."/>
            <person name="Kohout C."/>
            <person name="Waligurski E."/>
            <person name="Pamer E.G."/>
        </authorList>
    </citation>
    <scope>NUCLEOTIDE SEQUENCE [LARGE SCALE GENOMIC DNA]</scope>
    <source>
        <strain evidence="1 2">DFI.3.7</strain>
    </source>
</reference>
<dbReference type="Proteomes" id="UP001200313">
    <property type="component" value="Unassembled WGS sequence"/>
</dbReference>